<dbReference type="OrthoDB" id="291007at2759"/>
<dbReference type="Proteomes" id="UP000663848">
    <property type="component" value="Unassembled WGS sequence"/>
</dbReference>
<feature type="binding site" evidence="1">
    <location>
        <position position="158"/>
    </location>
    <ligand>
        <name>Zn(2+)</name>
        <dbReference type="ChEBI" id="CHEBI:29105"/>
        <note>catalytic</note>
    </ligand>
</feature>
<evidence type="ECO:0000259" key="3">
    <source>
        <dbReference type="PROSITE" id="PS51864"/>
    </source>
</evidence>
<feature type="active site" evidence="1">
    <location>
        <position position="159"/>
    </location>
</feature>
<keyword evidence="1 2" id="KW-0378">Hydrolase</keyword>
<dbReference type="PANTHER" id="PTHR10127">
    <property type="entry name" value="DISCOIDIN, CUB, EGF, LAMININ , AND ZINC METALLOPROTEASE DOMAIN CONTAINING"/>
    <property type="match status" value="1"/>
</dbReference>
<keyword evidence="1 2" id="KW-0862">Zinc</keyword>
<evidence type="ECO:0000313" key="6">
    <source>
        <dbReference type="EMBL" id="CAF3563540.1"/>
    </source>
</evidence>
<name>A0A818GFC2_9BILA</name>
<feature type="disulfide bond" evidence="1">
    <location>
        <begin position="128"/>
        <end position="150"/>
    </location>
</feature>
<comment type="caution">
    <text evidence="5">The sequence shown here is derived from an EMBL/GenBank/DDBJ whole genome shotgun (WGS) entry which is preliminary data.</text>
</comment>
<dbReference type="Proteomes" id="UP000663865">
    <property type="component" value="Unassembled WGS sequence"/>
</dbReference>
<accession>A0A818GFC2</accession>
<dbReference type="InterPro" id="IPR034035">
    <property type="entry name" value="Astacin-like_dom"/>
</dbReference>
<keyword evidence="2" id="KW-0732">Signal</keyword>
<feature type="domain" description="Peptidase M12A" evidence="3">
    <location>
        <begin position="62"/>
        <end position="265"/>
    </location>
</feature>
<dbReference type="GO" id="GO:0008270">
    <property type="term" value="F:zinc ion binding"/>
    <property type="evidence" value="ECO:0007669"/>
    <property type="project" value="UniProtKB-UniRule"/>
</dbReference>
<evidence type="ECO:0000313" key="9">
    <source>
        <dbReference type="EMBL" id="CAF4347678.1"/>
    </source>
</evidence>
<evidence type="ECO:0000313" key="8">
    <source>
        <dbReference type="EMBL" id="CAF4231747.1"/>
    </source>
</evidence>
<keyword evidence="13" id="KW-1185">Reference proteome</keyword>
<dbReference type="PROSITE" id="PS51864">
    <property type="entry name" value="ASTACIN"/>
    <property type="match status" value="1"/>
</dbReference>
<evidence type="ECO:0000313" key="7">
    <source>
        <dbReference type="EMBL" id="CAF3682878.1"/>
    </source>
</evidence>
<feature type="signal peptide" evidence="2">
    <location>
        <begin position="1"/>
        <end position="21"/>
    </location>
</feature>
<organism evidence="5 12">
    <name type="scientific">Rotaria socialis</name>
    <dbReference type="NCBI Taxonomy" id="392032"/>
    <lineage>
        <taxon>Eukaryota</taxon>
        <taxon>Metazoa</taxon>
        <taxon>Spiralia</taxon>
        <taxon>Gnathifera</taxon>
        <taxon>Rotifera</taxon>
        <taxon>Eurotatoria</taxon>
        <taxon>Bdelloidea</taxon>
        <taxon>Philodinida</taxon>
        <taxon>Philodinidae</taxon>
        <taxon>Rotaria</taxon>
    </lineage>
</organism>
<keyword evidence="1 2" id="KW-0479">Metal-binding</keyword>
<dbReference type="AlphaFoldDB" id="A0A818GFC2"/>
<dbReference type="GO" id="GO:0006508">
    <property type="term" value="P:proteolysis"/>
    <property type="evidence" value="ECO:0007669"/>
    <property type="project" value="UniProtKB-KW"/>
</dbReference>
<dbReference type="Gene3D" id="3.40.390.10">
    <property type="entry name" value="Collagenase (Catalytic Domain)"/>
    <property type="match status" value="1"/>
</dbReference>
<reference evidence="5" key="1">
    <citation type="submission" date="2021-02" db="EMBL/GenBank/DDBJ databases">
        <authorList>
            <person name="Nowell W R."/>
        </authorList>
    </citation>
    <scope>NUCLEOTIDE SEQUENCE</scope>
</reference>
<dbReference type="Proteomes" id="UP000663872">
    <property type="component" value="Unassembled WGS sequence"/>
</dbReference>
<dbReference type="Proteomes" id="UP000663825">
    <property type="component" value="Unassembled WGS sequence"/>
</dbReference>
<evidence type="ECO:0000313" key="5">
    <source>
        <dbReference type="EMBL" id="CAF3489433.1"/>
    </source>
</evidence>
<dbReference type="CDD" id="cd04280">
    <property type="entry name" value="ZnMc_astacin_like"/>
    <property type="match status" value="1"/>
</dbReference>
<gene>
    <name evidence="5" type="ORF">GRG538_LOCUS16888</name>
    <name evidence="9" type="ORF">HFQ381_LOCUS16527</name>
    <name evidence="7" type="ORF">KIK155_LOCUS25457</name>
    <name evidence="6" type="ORF">LUA448_LOCUS28580</name>
    <name evidence="11" type="ORF">QYT958_LOCUS10072</name>
    <name evidence="4" type="ORF">TIS948_LOCUS17063</name>
    <name evidence="10" type="ORF">TOA249_LOCUS7472</name>
    <name evidence="8" type="ORF">UJA718_LOCUS8377</name>
</gene>
<evidence type="ECO:0000256" key="2">
    <source>
        <dbReference type="RuleBase" id="RU361183"/>
    </source>
</evidence>
<dbReference type="EMBL" id="CAJNYD010004028">
    <property type="protein sequence ID" value="CAF3563540.1"/>
    <property type="molecule type" value="Genomic_DNA"/>
</dbReference>
<sequence length="265" mass="29894">MMFQYVKLLLYSIFLSCKVYAIPLEDSGDALNLFGLEGLSENYAIGATFIEGDIAVPLKAGRAVYIRSPKWPNGIVPFDIHASYTNDQKSVIRGAMSEIMKSTNNCIRFVERNSSTSVWLRIIPSRGCWSYMGRAKSSGPQDLSLQPTGCVYHQVALHELMHALGFIHEQTRPDRNQYVRIQTENIQSGNEHNFNIFPSTSVSTLNRPYDYGSIMHYRSDAFSSNGLPTIKVITDTDKDWESKMGRGMNLSDQDVEKLKAYYSCS</sequence>
<dbReference type="InterPro" id="IPR024079">
    <property type="entry name" value="MetalloPept_cat_dom_sf"/>
</dbReference>
<proteinExistence type="predicted"/>
<dbReference type="Pfam" id="PF01400">
    <property type="entry name" value="Astacin"/>
    <property type="match status" value="1"/>
</dbReference>
<keyword evidence="1 2" id="KW-0482">Metalloprotease</keyword>
<feature type="binding site" evidence="1">
    <location>
        <position position="168"/>
    </location>
    <ligand>
        <name>Zn(2+)</name>
        <dbReference type="ChEBI" id="CHEBI:29105"/>
        <note>catalytic</note>
    </ligand>
</feature>
<dbReference type="Proteomes" id="UP000663873">
    <property type="component" value="Unassembled WGS sequence"/>
</dbReference>
<comment type="caution">
    <text evidence="1">Lacks conserved residue(s) required for the propagation of feature annotation.</text>
</comment>
<dbReference type="InterPro" id="IPR006026">
    <property type="entry name" value="Peptidase_Metallo"/>
</dbReference>
<dbReference type="GO" id="GO:0004222">
    <property type="term" value="F:metalloendopeptidase activity"/>
    <property type="evidence" value="ECO:0007669"/>
    <property type="project" value="UniProtKB-UniRule"/>
</dbReference>
<dbReference type="PRINTS" id="PR00480">
    <property type="entry name" value="ASTACIN"/>
</dbReference>
<dbReference type="Proteomes" id="UP000663838">
    <property type="component" value="Unassembled WGS sequence"/>
</dbReference>
<dbReference type="EMBL" id="CAJOBR010001100">
    <property type="protein sequence ID" value="CAF4577852.1"/>
    <property type="molecule type" value="Genomic_DNA"/>
</dbReference>
<dbReference type="PANTHER" id="PTHR10127:SF850">
    <property type="entry name" value="METALLOENDOPEPTIDASE"/>
    <property type="match status" value="1"/>
</dbReference>
<dbReference type="EC" id="3.4.24.-" evidence="2"/>
<keyword evidence="1" id="KW-1015">Disulfide bond</keyword>
<dbReference type="EMBL" id="CAJNYV010004597">
    <property type="protein sequence ID" value="CAF3682878.1"/>
    <property type="molecule type" value="Genomic_DNA"/>
</dbReference>
<comment type="cofactor">
    <cofactor evidence="1 2">
        <name>Zn(2+)</name>
        <dbReference type="ChEBI" id="CHEBI:29105"/>
    </cofactor>
    <text evidence="1 2">Binds 1 zinc ion per subunit.</text>
</comment>
<dbReference type="EMBL" id="CAJNXB010002881">
    <property type="protein sequence ID" value="CAF3283894.1"/>
    <property type="molecule type" value="Genomic_DNA"/>
</dbReference>
<dbReference type="Proteomes" id="UP000663833">
    <property type="component" value="Unassembled WGS sequence"/>
</dbReference>
<dbReference type="EMBL" id="CAJOBP010000887">
    <property type="protein sequence ID" value="CAF4231747.1"/>
    <property type="molecule type" value="Genomic_DNA"/>
</dbReference>
<keyword evidence="1 2" id="KW-0645">Protease</keyword>
<evidence type="ECO:0000313" key="11">
    <source>
        <dbReference type="EMBL" id="CAF4577852.1"/>
    </source>
</evidence>
<dbReference type="SMART" id="SM00235">
    <property type="entry name" value="ZnMc"/>
    <property type="match status" value="1"/>
</dbReference>
<feature type="chain" id="PRO_5044038061" description="Metalloendopeptidase" evidence="2">
    <location>
        <begin position="22"/>
        <end position="265"/>
    </location>
</feature>
<dbReference type="Proteomes" id="UP000663851">
    <property type="component" value="Unassembled WGS sequence"/>
</dbReference>
<evidence type="ECO:0000256" key="1">
    <source>
        <dbReference type="PROSITE-ProRule" id="PRU01211"/>
    </source>
</evidence>
<dbReference type="EMBL" id="CAJNYT010002732">
    <property type="protein sequence ID" value="CAF3489433.1"/>
    <property type="molecule type" value="Genomic_DNA"/>
</dbReference>
<dbReference type="EMBL" id="CAJOBS010000335">
    <property type="protein sequence ID" value="CAF4554598.1"/>
    <property type="molecule type" value="Genomic_DNA"/>
</dbReference>
<evidence type="ECO:0000313" key="10">
    <source>
        <dbReference type="EMBL" id="CAF4554598.1"/>
    </source>
</evidence>
<evidence type="ECO:0000313" key="12">
    <source>
        <dbReference type="Proteomes" id="UP000663872"/>
    </source>
</evidence>
<evidence type="ECO:0000313" key="13">
    <source>
        <dbReference type="Proteomes" id="UP000663873"/>
    </source>
</evidence>
<feature type="binding site" evidence="1">
    <location>
        <position position="162"/>
    </location>
    <ligand>
        <name>Zn(2+)</name>
        <dbReference type="ChEBI" id="CHEBI:29105"/>
        <note>catalytic</note>
    </ligand>
</feature>
<protein>
    <recommendedName>
        <fullName evidence="2">Metalloendopeptidase</fullName>
        <ecNumber evidence="2">3.4.24.-</ecNumber>
    </recommendedName>
</protein>
<dbReference type="EMBL" id="CAJOBO010001176">
    <property type="protein sequence ID" value="CAF4347678.1"/>
    <property type="molecule type" value="Genomic_DNA"/>
</dbReference>
<evidence type="ECO:0000313" key="4">
    <source>
        <dbReference type="EMBL" id="CAF3283894.1"/>
    </source>
</evidence>
<dbReference type="InterPro" id="IPR001506">
    <property type="entry name" value="Peptidase_M12A"/>
</dbReference>
<dbReference type="SUPFAM" id="SSF55486">
    <property type="entry name" value="Metalloproteases ('zincins'), catalytic domain"/>
    <property type="match status" value="1"/>
</dbReference>